<dbReference type="Proteomes" id="UP000245626">
    <property type="component" value="Unassembled WGS sequence"/>
</dbReference>
<accession>A0ACD0P2W5</accession>
<proteinExistence type="predicted"/>
<reference evidence="1 2" key="1">
    <citation type="journal article" date="2018" name="Mol. Biol. Evol.">
        <title>Broad Genomic Sampling Reveals a Smut Pathogenic Ancestry of the Fungal Clade Ustilaginomycotina.</title>
        <authorList>
            <person name="Kijpornyongpan T."/>
            <person name="Mondo S.J."/>
            <person name="Barry K."/>
            <person name="Sandor L."/>
            <person name="Lee J."/>
            <person name="Lipzen A."/>
            <person name="Pangilinan J."/>
            <person name="LaButti K."/>
            <person name="Hainaut M."/>
            <person name="Henrissat B."/>
            <person name="Grigoriev I.V."/>
            <person name="Spatafora J.W."/>
            <person name="Aime M.C."/>
        </authorList>
    </citation>
    <scope>NUCLEOTIDE SEQUENCE [LARGE SCALE GENOMIC DNA]</scope>
    <source>
        <strain evidence="1 2">SA 807</strain>
    </source>
</reference>
<keyword evidence="2" id="KW-1185">Reference proteome</keyword>
<dbReference type="EMBL" id="KZ819782">
    <property type="protein sequence ID" value="PWN52350.1"/>
    <property type="molecule type" value="Genomic_DNA"/>
</dbReference>
<protein>
    <submittedName>
        <fullName evidence="1">Uncharacterized protein</fullName>
    </submittedName>
</protein>
<name>A0ACD0P2W5_9BASI</name>
<gene>
    <name evidence="1" type="ORF">IE53DRAFT_405197</name>
</gene>
<evidence type="ECO:0000313" key="2">
    <source>
        <dbReference type="Proteomes" id="UP000245626"/>
    </source>
</evidence>
<organism evidence="1 2">
    <name type="scientific">Violaceomyces palustris</name>
    <dbReference type="NCBI Taxonomy" id="1673888"/>
    <lineage>
        <taxon>Eukaryota</taxon>
        <taxon>Fungi</taxon>
        <taxon>Dikarya</taxon>
        <taxon>Basidiomycota</taxon>
        <taxon>Ustilaginomycotina</taxon>
        <taxon>Ustilaginomycetes</taxon>
        <taxon>Violaceomycetales</taxon>
        <taxon>Violaceomycetaceae</taxon>
        <taxon>Violaceomyces</taxon>
    </lineage>
</organism>
<evidence type="ECO:0000313" key="1">
    <source>
        <dbReference type="EMBL" id="PWN52350.1"/>
    </source>
</evidence>
<sequence>MGFRSGFVISSVSFLFGVIFIASIYDFPMLFYSPLEPSSVEAAEKFYLSMFNGPTAIPALLHGMVALGLIGLIAKLHRWTEMAKYFDGGSLVLFMGAVCMYGGVTIPNIKLLNDPTNESLISRSALQTQREAQASLFTSSEGKAQPPPTGPMTPDERVSTIRILGATNVICVALLAGVVILQVSEWWMERSEKLEAEQRRQKAAAALSKVGAESKKDQ</sequence>